<evidence type="ECO:0000313" key="12">
    <source>
        <dbReference type="EMBL" id="WNZ22840.1"/>
    </source>
</evidence>
<dbReference type="RefSeq" id="WP_316434385.1">
    <property type="nucleotide sequence ID" value="NZ_CP053586.1"/>
</dbReference>
<dbReference type="GO" id="GO:0004674">
    <property type="term" value="F:protein serine/threonine kinase activity"/>
    <property type="evidence" value="ECO:0007669"/>
    <property type="project" value="UniProtKB-KW"/>
</dbReference>
<keyword evidence="10" id="KW-0472">Membrane</keyword>
<evidence type="ECO:0000256" key="4">
    <source>
        <dbReference type="ARBA" id="ARBA00022741"/>
    </source>
</evidence>
<keyword evidence="3" id="KW-0808">Transferase</keyword>
<feature type="transmembrane region" description="Helical" evidence="10">
    <location>
        <begin position="684"/>
        <end position="704"/>
    </location>
</feature>
<gene>
    <name evidence="12" type="ORF">HJG54_08205</name>
</gene>
<feature type="transmembrane region" description="Helical" evidence="10">
    <location>
        <begin position="634"/>
        <end position="653"/>
    </location>
</feature>
<dbReference type="Pfam" id="PF00069">
    <property type="entry name" value="Pkinase"/>
    <property type="match status" value="1"/>
</dbReference>
<dbReference type="PROSITE" id="PS50011">
    <property type="entry name" value="PROTEIN_KINASE_DOM"/>
    <property type="match status" value="1"/>
</dbReference>
<evidence type="ECO:0000256" key="5">
    <source>
        <dbReference type="ARBA" id="ARBA00022777"/>
    </source>
</evidence>
<dbReference type="Pfam" id="PF05226">
    <property type="entry name" value="CHASE2"/>
    <property type="match status" value="1"/>
</dbReference>
<keyword evidence="10" id="KW-1133">Transmembrane helix</keyword>
<dbReference type="Gene3D" id="1.10.510.10">
    <property type="entry name" value="Transferase(Phosphotransferase) domain 1"/>
    <property type="match status" value="1"/>
</dbReference>
<keyword evidence="6 9" id="KW-0067">ATP-binding</keyword>
<dbReference type="EC" id="2.7.11.1" evidence="1"/>
<dbReference type="AlphaFoldDB" id="A0AA96WDA7"/>
<sequence length="710" mass="79249">MLESLLRKRYKLVSVLGAGGFGQTYLAEDTENPELPRCVVKQFKPVKDDQQFLSIARRLFDTEVKMLEQLGQHPQIPTFLNFFEENGEFYLVQEFIDGQPLSEELSPAHRLTEAEAIELLRDVLGILVFVHSQQVIHRDIKPSNLIRRKADGQFVLIDFGAVKEIGTQLLSETEQKFTVGIGTQGYTPSEQLAGRPRYCSDIYALGVTVIQALTGTQPTQLLADPETGDPLWQTQAMISSGLRSILEKMVRYHFSQRYQSAQEVLQALDRLAEAPLESTMMPSSLVMPTALLHHPIADQMDRTIVDTPVRPVKNWRSQLRKGIQIVAVAAVAVTGLLAGLRQMAWLEAPELAVYDQWVRWRPDAGIDPRLLIVEITESDLQTLRRGTPSDRDVAQVIQKLRQYQPRVIGLDLHRDLPQEPGHAELMQQLQFADVITIMKLGNGQSKFDIPPPAGVPPERLGFNDFPIDPDNVLRRSLLYGTNAGQRFSSFSLRLATRYLKPSGLIPKRSDRSAEVMQLGDVNFWPLNPSFGGYQQLDAAGYQVMLNYRSPKPPARQVTFTQVLNGQVDPAWVKDKVVLIGTTAASGKDLFYTPFSSGKSEEHLMAGVVVHAQMVSQILSVALDGTPLIWAWPDWAELLWIGGWAMVGGSLAWFVRHPFLFVMGTAGMLIVLVGTTFIIFTHAGWLPSVAPAIALVLTGVTVVSWRSYQLE</sequence>
<reference evidence="12" key="1">
    <citation type="submission" date="2020-05" db="EMBL/GenBank/DDBJ databases">
        <authorList>
            <person name="Zhu T."/>
            <person name="Keshari N."/>
            <person name="Lu X."/>
        </authorList>
    </citation>
    <scope>NUCLEOTIDE SEQUENCE</scope>
    <source>
        <strain evidence="12">NK1-12</strain>
    </source>
</reference>
<keyword evidence="10" id="KW-0812">Transmembrane</keyword>
<dbReference type="PROSITE" id="PS00107">
    <property type="entry name" value="PROTEIN_KINASE_ATP"/>
    <property type="match status" value="1"/>
</dbReference>
<keyword evidence="2" id="KW-0723">Serine/threonine-protein kinase</keyword>
<feature type="domain" description="Protein kinase" evidence="11">
    <location>
        <begin position="10"/>
        <end position="271"/>
    </location>
</feature>
<dbReference type="GO" id="GO:0005524">
    <property type="term" value="F:ATP binding"/>
    <property type="evidence" value="ECO:0007669"/>
    <property type="project" value="UniProtKB-UniRule"/>
</dbReference>
<dbReference type="InterPro" id="IPR017441">
    <property type="entry name" value="Protein_kinase_ATP_BS"/>
</dbReference>
<evidence type="ECO:0000256" key="6">
    <source>
        <dbReference type="ARBA" id="ARBA00022840"/>
    </source>
</evidence>
<evidence type="ECO:0000256" key="9">
    <source>
        <dbReference type="PROSITE-ProRule" id="PRU10141"/>
    </source>
</evidence>
<dbReference type="SMART" id="SM00220">
    <property type="entry name" value="S_TKc"/>
    <property type="match status" value="1"/>
</dbReference>
<comment type="catalytic activity">
    <reaction evidence="7">
        <text>L-threonyl-[protein] + ATP = O-phospho-L-threonyl-[protein] + ADP + H(+)</text>
        <dbReference type="Rhea" id="RHEA:46608"/>
        <dbReference type="Rhea" id="RHEA-COMP:11060"/>
        <dbReference type="Rhea" id="RHEA-COMP:11605"/>
        <dbReference type="ChEBI" id="CHEBI:15378"/>
        <dbReference type="ChEBI" id="CHEBI:30013"/>
        <dbReference type="ChEBI" id="CHEBI:30616"/>
        <dbReference type="ChEBI" id="CHEBI:61977"/>
        <dbReference type="ChEBI" id="CHEBI:456216"/>
        <dbReference type="EC" id="2.7.11.1"/>
    </reaction>
</comment>
<comment type="catalytic activity">
    <reaction evidence="8">
        <text>L-seryl-[protein] + ATP = O-phospho-L-seryl-[protein] + ADP + H(+)</text>
        <dbReference type="Rhea" id="RHEA:17989"/>
        <dbReference type="Rhea" id="RHEA-COMP:9863"/>
        <dbReference type="Rhea" id="RHEA-COMP:11604"/>
        <dbReference type="ChEBI" id="CHEBI:15378"/>
        <dbReference type="ChEBI" id="CHEBI:29999"/>
        <dbReference type="ChEBI" id="CHEBI:30616"/>
        <dbReference type="ChEBI" id="CHEBI:83421"/>
        <dbReference type="ChEBI" id="CHEBI:456216"/>
        <dbReference type="EC" id="2.7.11.1"/>
    </reaction>
</comment>
<organism evidence="12">
    <name type="scientific">Leptolyngbya sp. NK1-12</name>
    <dbReference type="NCBI Taxonomy" id="2547451"/>
    <lineage>
        <taxon>Bacteria</taxon>
        <taxon>Bacillati</taxon>
        <taxon>Cyanobacteriota</taxon>
        <taxon>Cyanophyceae</taxon>
        <taxon>Leptolyngbyales</taxon>
        <taxon>Leptolyngbyaceae</taxon>
        <taxon>Leptolyngbya group</taxon>
        <taxon>Leptolyngbya</taxon>
    </lineage>
</organism>
<feature type="transmembrane region" description="Helical" evidence="10">
    <location>
        <begin position="658"/>
        <end position="678"/>
    </location>
</feature>
<dbReference type="SMART" id="SM01080">
    <property type="entry name" value="CHASE2"/>
    <property type="match status" value="1"/>
</dbReference>
<evidence type="ECO:0000256" key="8">
    <source>
        <dbReference type="ARBA" id="ARBA00048679"/>
    </source>
</evidence>
<dbReference type="InterPro" id="IPR007890">
    <property type="entry name" value="CHASE2"/>
</dbReference>
<dbReference type="PANTHER" id="PTHR24363:SF0">
    <property type="entry name" value="SERINE_THREONINE KINASE LIKE DOMAIN CONTAINING 1"/>
    <property type="match status" value="1"/>
</dbReference>
<dbReference type="EMBL" id="CP053586">
    <property type="protein sequence ID" value="WNZ22840.1"/>
    <property type="molecule type" value="Genomic_DNA"/>
</dbReference>
<evidence type="ECO:0000259" key="11">
    <source>
        <dbReference type="PROSITE" id="PS50011"/>
    </source>
</evidence>
<proteinExistence type="predicted"/>
<evidence type="ECO:0000256" key="3">
    <source>
        <dbReference type="ARBA" id="ARBA00022679"/>
    </source>
</evidence>
<accession>A0AA96WDA7</accession>
<dbReference type="InterPro" id="IPR000719">
    <property type="entry name" value="Prot_kinase_dom"/>
</dbReference>
<dbReference type="SUPFAM" id="SSF56112">
    <property type="entry name" value="Protein kinase-like (PK-like)"/>
    <property type="match status" value="1"/>
</dbReference>
<keyword evidence="4 9" id="KW-0547">Nucleotide-binding</keyword>
<dbReference type="InterPro" id="IPR011009">
    <property type="entry name" value="Kinase-like_dom_sf"/>
</dbReference>
<evidence type="ECO:0000256" key="1">
    <source>
        <dbReference type="ARBA" id="ARBA00012513"/>
    </source>
</evidence>
<name>A0AA96WDA7_9CYAN</name>
<dbReference type="PANTHER" id="PTHR24363">
    <property type="entry name" value="SERINE/THREONINE PROTEIN KINASE"/>
    <property type="match status" value="1"/>
</dbReference>
<evidence type="ECO:0000256" key="7">
    <source>
        <dbReference type="ARBA" id="ARBA00047899"/>
    </source>
</evidence>
<feature type="binding site" evidence="9">
    <location>
        <position position="41"/>
    </location>
    <ligand>
        <name>ATP</name>
        <dbReference type="ChEBI" id="CHEBI:30616"/>
    </ligand>
</feature>
<evidence type="ECO:0000256" key="2">
    <source>
        <dbReference type="ARBA" id="ARBA00022527"/>
    </source>
</evidence>
<dbReference type="CDD" id="cd14014">
    <property type="entry name" value="STKc_PknB_like"/>
    <property type="match status" value="1"/>
</dbReference>
<evidence type="ECO:0000256" key="10">
    <source>
        <dbReference type="SAM" id="Phobius"/>
    </source>
</evidence>
<protein>
    <recommendedName>
        <fullName evidence="1">non-specific serine/threonine protein kinase</fullName>
        <ecNumber evidence="1">2.7.11.1</ecNumber>
    </recommendedName>
</protein>
<keyword evidence="5" id="KW-0418">Kinase</keyword>